<evidence type="ECO:0000313" key="3">
    <source>
        <dbReference type="Proteomes" id="UP000321464"/>
    </source>
</evidence>
<feature type="region of interest" description="Disordered" evidence="1">
    <location>
        <begin position="144"/>
        <end position="173"/>
    </location>
</feature>
<dbReference type="OrthoDB" id="9135221at2"/>
<evidence type="ECO:0000256" key="1">
    <source>
        <dbReference type="SAM" id="MobiDB-lite"/>
    </source>
</evidence>
<accession>A0A512ALG6</accession>
<proteinExistence type="predicted"/>
<dbReference type="RefSeq" id="WP_147159892.1">
    <property type="nucleotide sequence ID" value="NZ_BJYR01000015.1"/>
</dbReference>
<dbReference type="AlphaFoldDB" id="A0A512ALG6"/>
<gene>
    <name evidence="2" type="ORF">NSE01_23940</name>
</gene>
<feature type="region of interest" description="Disordered" evidence="1">
    <location>
        <begin position="226"/>
        <end position="251"/>
    </location>
</feature>
<organism evidence="2 3">
    <name type="scientific">Novosphingobium sediminis</name>
    <dbReference type="NCBI Taxonomy" id="707214"/>
    <lineage>
        <taxon>Bacteria</taxon>
        <taxon>Pseudomonadati</taxon>
        <taxon>Pseudomonadota</taxon>
        <taxon>Alphaproteobacteria</taxon>
        <taxon>Sphingomonadales</taxon>
        <taxon>Sphingomonadaceae</taxon>
        <taxon>Novosphingobium</taxon>
    </lineage>
</organism>
<dbReference type="EMBL" id="BJYR01000015">
    <property type="protein sequence ID" value="GEO00562.1"/>
    <property type="molecule type" value="Genomic_DNA"/>
</dbReference>
<comment type="caution">
    <text evidence="2">The sequence shown here is derived from an EMBL/GenBank/DDBJ whole genome shotgun (WGS) entry which is preliminary data.</text>
</comment>
<sequence>MAKKPTDPLARLIAAQGRGRKNAAALESRNALAARQEPAPIAGTSIVPEARYSERSLTLHNDGPWKTESTKVAWTDPATGYPCIILRQRNGELGGYVGVDPDHALAGWSADALPGSINDGLHQPVSYGAACQEAVPERVSICHVPAQPTGPSQAQHRDKTQGGSGQGDGEDLAWWFGMTMDGPQDLIPRRASSKIKRDRGQIYRDEAFVCQQVTALAARLKAIDDSAKVSAAKTTSPEPSGLPAPRREDRP</sequence>
<name>A0A512ALG6_9SPHN</name>
<reference evidence="2 3" key="1">
    <citation type="submission" date="2019-07" db="EMBL/GenBank/DDBJ databases">
        <title>Whole genome shotgun sequence of Novosphingobium sediminis NBRC 106119.</title>
        <authorList>
            <person name="Hosoyama A."/>
            <person name="Uohara A."/>
            <person name="Ohji S."/>
            <person name="Ichikawa N."/>
        </authorList>
    </citation>
    <scope>NUCLEOTIDE SEQUENCE [LARGE SCALE GENOMIC DNA]</scope>
    <source>
        <strain evidence="2 3">NBRC 106119</strain>
    </source>
</reference>
<dbReference type="Proteomes" id="UP000321464">
    <property type="component" value="Unassembled WGS sequence"/>
</dbReference>
<keyword evidence="3" id="KW-1185">Reference proteome</keyword>
<protein>
    <submittedName>
        <fullName evidence="2">Uncharacterized protein</fullName>
    </submittedName>
</protein>
<evidence type="ECO:0000313" key="2">
    <source>
        <dbReference type="EMBL" id="GEO00562.1"/>
    </source>
</evidence>